<dbReference type="EMBL" id="CM042017">
    <property type="protein sequence ID" value="KAI3690654.1"/>
    <property type="molecule type" value="Genomic_DNA"/>
</dbReference>
<comment type="caution">
    <text evidence="1">The sequence shown here is derived from an EMBL/GenBank/DDBJ whole genome shotgun (WGS) entry which is preliminary data.</text>
</comment>
<organism evidence="1 2">
    <name type="scientific">Cichorium intybus</name>
    <name type="common">Chicory</name>
    <dbReference type="NCBI Taxonomy" id="13427"/>
    <lineage>
        <taxon>Eukaryota</taxon>
        <taxon>Viridiplantae</taxon>
        <taxon>Streptophyta</taxon>
        <taxon>Embryophyta</taxon>
        <taxon>Tracheophyta</taxon>
        <taxon>Spermatophyta</taxon>
        <taxon>Magnoliopsida</taxon>
        <taxon>eudicotyledons</taxon>
        <taxon>Gunneridae</taxon>
        <taxon>Pentapetalae</taxon>
        <taxon>asterids</taxon>
        <taxon>campanulids</taxon>
        <taxon>Asterales</taxon>
        <taxon>Asteraceae</taxon>
        <taxon>Cichorioideae</taxon>
        <taxon>Cichorieae</taxon>
        <taxon>Cichoriinae</taxon>
        <taxon>Cichorium</taxon>
    </lineage>
</organism>
<evidence type="ECO:0000313" key="1">
    <source>
        <dbReference type="EMBL" id="KAI3690654.1"/>
    </source>
</evidence>
<accession>A0ACB8Z0B3</accession>
<sequence length="117" mass="13097">MRNRETRVGYYTHEGLKQFTGGVHEFNLMSPLGSSARECMQGRYPMKRRREGTDGGESKGSLGRLRRSFEEDSYQIEECSLENEEQKQGGREWGSVTVIGGRSSLVLIFGDGDAIGD</sequence>
<name>A0ACB8Z0B3_CICIN</name>
<gene>
    <name evidence="1" type="ORF">L2E82_48834</name>
</gene>
<protein>
    <submittedName>
        <fullName evidence="1">Uncharacterized protein</fullName>
    </submittedName>
</protein>
<proteinExistence type="predicted"/>
<reference evidence="1 2" key="2">
    <citation type="journal article" date="2022" name="Mol. Ecol. Resour.">
        <title>The genomes of chicory, endive, great burdock and yacon provide insights into Asteraceae paleo-polyploidization history and plant inulin production.</title>
        <authorList>
            <person name="Fan W."/>
            <person name="Wang S."/>
            <person name="Wang H."/>
            <person name="Wang A."/>
            <person name="Jiang F."/>
            <person name="Liu H."/>
            <person name="Zhao H."/>
            <person name="Xu D."/>
            <person name="Zhang Y."/>
        </authorList>
    </citation>
    <scope>NUCLEOTIDE SEQUENCE [LARGE SCALE GENOMIC DNA]</scope>
    <source>
        <strain evidence="2">cv. Punajuju</strain>
        <tissue evidence="1">Leaves</tissue>
    </source>
</reference>
<reference evidence="2" key="1">
    <citation type="journal article" date="2022" name="Mol. Ecol. Resour.">
        <title>The genomes of chicory, endive, great burdock and yacon provide insights into Asteraceae palaeo-polyploidization history and plant inulin production.</title>
        <authorList>
            <person name="Fan W."/>
            <person name="Wang S."/>
            <person name="Wang H."/>
            <person name="Wang A."/>
            <person name="Jiang F."/>
            <person name="Liu H."/>
            <person name="Zhao H."/>
            <person name="Xu D."/>
            <person name="Zhang Y."/>
        </authorList>
    </citation>
    <scope>NUCLEOTIDE SEQUENCE [LARGE SCALE GENOMIC DNA]</scope>
    <source>
        <strain evidence="2">cv. Punajuju</strain>
    </source>
</reference>
<keyword evidence="2" id="KW-1185">Reference proteome</keyword>
<evidence type="ECO:0000313" key="2">
    <source>
        <dbReference type="Proteomes" id="UP001055811"/>
    </source>
</evidence>
<dbReference type="Proteomes" id="UP001055811">
    <property type="component" value="Linkage Group LG09"/>
</dbReference>